<dbReference type="InterPro" id="IPR026960">
    <property type="entry name" value="RVT-Znf"/>
</dbReference>
<dbReference type="EMBL" id="LS480641">
    <property type="protein sequence ID" value="SPT16716.1"/>
    <property type="molecule type" value="Genomic_DNA"/>
</dbReference>
<sequence length="311" mass="35988">MCVPKVQGRMGFRDIHCFNLALLAKQAWRLLDNPESFCATILRAKYYPDGDLLNSKPKHGASFTWQSIMADITTLKRGYIWRVGNEHNINIWEDAWIPNCATRKIVTPKGGQLLSKVVDLIDPISNNWNEDLNRQAMWPIDAQRILSIPISQHNMTDFIARSYTKNGTFSVRSAYSAEWNYQYGSQLKHSNGMGRTTPNPIWCQIWKLSCPGKVNFFIWRTLHGTLPCRATLANRHMKVWPLCPTCSQGVEDTKHMLFLCTKAKEVWKRLGMDDIIDRACEVDRAREAILNTFYFFQSKICILWGTKMYEK</sequence>
<organism evidence="2 3">
    <name type="scientific">Triticum aestivum</name>
    <name type="common">Wheat</name>
    <dbReference type="NCBI Taxonomy" id="4565"/>
    <lineage>
        <taxon>Eukaryota</taxon>
        <taxon>Viridiplantae</taxon>
        <taxon>Streptophyta</taxon>
        <taxon>Embryophyta</taxon>
        <taxon>Tracheophyta</taxon>
        <taxon>Spermatophyta</taxon>
        <taxon>Magnoliopsida</taxon>
        <taxon>Liliopsida</taxon>
        <taxon>Poales</taxon>
        <taxon>Poaceae</taxon>
        <taxon>BOP clade</taxon>
        <taxon>Pooideae</taxon>
        <taxon>Triticodae</taxon>
        <taxon>Triticeae</taxon>
        <taxon>Triticinae</taxon>
        <taxon>Triticum</taxon>
    </lineage>
</organism>
<name>A0A7H4LDM8_WHEAT</name>
<feature type="domain" description="Reverse transcriptase zinc-binding" evidence="1">
    <location>
        <begin position="196"/>
        <end position="267"/>
    </location>
</feature>
<gene>
    <name evidence="2" type="ORF">CAMPLR22A2D_LOCUS1316</name>
</gene>
<proteinExistence type="predicted"/>
<dbReference type="Pfam" id="PF13966">
    <property type="entry name" value="zf-RVT"/>
    <property type="match status" value="1"/>
</dbReference>
<evidence type="ECO:0000313" key="3">
    <source>
        <dbReference type="Proteomes" id="UP000280104"/>
    </source>
</evidence>
<dbReference type="AlphaFoldDB" id="A0A7H4LDM8"/>
<dbReference type="Proteomes" id="UP000280104">
    <property type="component" value="Chromosome II"/>
</dbReference>
<reference evidence="2 3" key="1">
    <citation type="submission" date="2018-05" db="EMBL/GenBank/DDBJ databases">
        <authorList>
            <person name="Thind KAUR A."/>
        </authorList>
    </citation>
    <scope>NUCLEOTIDE SEQUENCE [LARGE SCALE GENOMIC DNA]</scope>
</reference>
<protein>
    <recommendedName>
        <fullName evidence="1">Reverse transcriptase zinc-binding domain-containing protein</fullName>
    </recommendedName>
</protein>
<evidence type="ECO:0000259" key="1">
    <source>
        <dbReference type="Pfam" id="PF13966"/>
    </source>
</evidence>
<evidence type="ECO:0000313" key="2">
    <source>
        <dbReference type="EMBL" id="SPT16716.1"/>
    </source>
</evidence>
<accession>A0A7H4LDM8</accession>